<evidence type="ECO:0000313" key="1">
    <source>
        <dbReference type="EMBL" id="GMT18426.1"/>
    </source>
</evidence>
<comment type="caution">
    <text evidence="1">The sequence shown here is derived from an EMBL/GenBank/DDBJ whole genome shotgun (WGS) entry which is preliminary data.</text>
</comment>
<organism evidence="1 2">
    <name type="scientific">Pristionchus fissidentatus</name>
    <dbReference type="NCBI Taxonomy" id="1538716"/>
    <lineage>
        <taxon>Eukaryota</taxon>
        <taxon>Metazoa</taxon>
        <taxon>Ecdysozoa</taxon>
        <taxon>Nematoda</taxon>
        <taxon>Chromadorea</taxon>
        <taxon>Rhabditida</taxon>
        <taxon>Rhabditina</taxon>
        <taxon>Diplogasteromorpha</taxon>
        <taxon>Diplogasteroidea</taxon>
        <taxon>Neodiplogasteridae</taxon>
        <taxon>Pristionchus</taxon>
    </lineage>
</organism>
<gene>
    <name evidence="1" type="ORF">PFISCL1PPCAC_9723</name>
</gene>
<dbReference type="Proteomes" id="UP001432322">
    <property type="component" value="Unassembled WGS sequence"/>
</dbReference>
<accession>A0AAV5VIE7</accession>
<feature type="non-terminal residue" evidence="1">
    <location>
        <position position="94"/>
    </location>
</feature>
<name>A0AAV5VIE7_9BILA</name>
<dbReference type="AlphaFoldDB" id="A0AAV5VIE7"/>
<dbReference type="Gene3D" id="2.110.10.10">
    <property type="entry name" value="Hemopexin-like domain"/>
    <property type="match status" value="1"/>
</dbReference>
<reference evidence="1" key="1">
    <citation type="submission" date="2023-10" db="EMBL/GenBank/DDBJ databases">
        <title>Genome assembly of Pristionchus species.</title>
        <authorList>
            <person name="Yoshida K."/>
            <person name="Sommer R.J."/>
        </authorList>
    </citation>
    <scope>NUCLEOTIDE SEQUENCE</scope>
    <source>
        <strain evidence="1">RS5133</strain>
    </source>
</reference>
<dbReference type="SUPFAM" id="SSF50923">
    <property type="entry name" value="Hemopexin-like domain"/>
    <property type="match status" value="1"/>
</dbReference>
<dbReference type="EMBL" id="BTSY01000003">
    <property type="protein sequence ID" value="GMT18426.1"/>
    <property type="molecule type" value="Genomic_DNA"/>
</dbReference>
<sequence>GGWMWRFTADTRRMIGVNRIDQFYRGVERVDAAMEVDDQVYLFSGTDVYIEIGGRMSAPLSLRQLDIRDSDKIDAAFTWHGTNFEGHPGVYLMD</sequence>
<proteinExistence type="predicted"/>
<protein>
    <submittedName>
        <fullName evidence="1">Uncharacterized protein</fullName>
    </submittedName>
</protein>
<keyword evidence="2" id="KW-1185">Reference proteome</keyword>
<dbReference type="InterPro" id="IPR036375">
    <property type="entry name" value="Hemopexin-like_dom_sf"/>
</dbReference>
<feature type="non-terminal residue" evidence="1">
    <location>
        <position position="1"/>
    </location>
</feature>
<evidence type="ECO:0000313" key="2">
    <source>
        <dbReference type="Proteomes" id="UP001432322"/>
    </source>
</evidence>